<gene>
    <name evidence="2" type="ORF">Scep_022052</name>
</gene>
<reference evidence="2 3" key="1">
    <citation type="submission" date="2024-01" db="EMBL/GenBank/DDBJ databases">
        <title>Genome assemblies of Stephania.</title>
        <authorList>
            <person name="Yang L."/>
        </authorList>
    </citation>
    <scope>NUCLEOTIDE SEQUENCE [LARGE SCALE GENOMIC DNA]</scope>
    <source>
        <strain evidence="2">JXDWG</strain>
        <tissue evidence="2">Leaf</tissue>
    </source>
</reference>
<sequence length="143" mass="16280">MRRMTRRAQWRSRRRRGRWPAGMARQRLDAHAASGGGKRRTRGSNLDLQQQARSWSDRGSDEPMAATRRKGTHTVAAATDERRHGRDAMNSAVAGCRPSRMRDFDEISTTLWIQMVLKAMILLDFTYLGSSISCLTECRVADE</sequence>
<feature type="compositionally biased region" description="Basic residues" evidence="1">
    <location>
        <begin position="1"/>
        <end position="18"/>
    </location>
</feature>
<evidence type="ECO:0000313" key="2">
    <source>
        <dbReference type="EMBL" id="KAK9105208.1"/>
    </source>
</evidence>
<dbReference type="AlphaFoldDB" id="A0AAP0HXD3"/>
<dbReference type="Proteomes" id="UP001419268">
    <property type="component" value="Unassembled WGS sequence"/>
</dbReference>
<protein>
    <submittedName>
        <fullName evidence="2">Uncharacterized protein</fullName>
    </submittedName>
</protein>
<name>A0AAP0HXD3_9MAGN</name>
<evidence type="ECO:0000313" key="3">
    <source>
        <dbReference type="Proteomes" id="UP001419268"/>
    </source>
</evidence>
<dbReference type="EMBL" id="JBBNAG010000009">
    <property type="protein sequence ID" value="KAK9105208.1"/>
    <property type="molecule type" value="Genomic_DNA"/>
</dbReference>
<accession>A0AAP0HXD3</accession>
<keyword evidence="3" id="KW-1185">Reference proteome</keyword>
<feature type="region of interest" description="Disordered" evidence="1">
    <location>
        <begin position="1"/>
        <end position="82"/>
    </location>
</feature>
<feature type="compositionally biased region" description="Polar residues" evidence="1">
    <location>
        <begin position="43"/>
        <end position="54"/>
    </location>
</feature>
<organism evidence="2 3">
    <name type="scientific">Stephania cephalantha</name>
    <dbReference type="NCBI Taxonomy" id="152367"/>
    <lineage>
        <taxon>Eukaryota</taxon>
        <taxon>Viridiplantae</taxon>
        <taxon>Streptophyta</taxon>
        <taxon>Embryophyta</taxon>
        <taxon>Tracheophyta</taxon>
        <taxon>Spermatophyta</taxon>
        <taxon>Magnoliopsida</taxon>
        <taxon>Ranunculales</taxon>
        <taxon>Menispermaceae</taxon>
        <taxon>Menispermoideae</taxon>
        <taxon>Cissampelideae</taxon>
        <taxon>Stephania</taxon>
    </lineage>
</organism>
<proteinExistence type="predicted"/>
<evidence type="ECO:0000256" key="1">
    <source>
        <dbReference type="SAM" id="MobiDB-lite"/>
    </source>
</evidence>
<comment type="caution">
    <text evidence="2">The sequence shown here is derived from an EMBL/GenBank/DDBJ whole genome shotgun (WGS) entry which is preliminary data.</text>
</comment>